<dbReference type="Proteomes" id="UP000663829">
    <property type="component" value="Unassembled WGS sequence"/>
</dbReference>
<evidence type="ECO:0000313" key="4">
    <source>
        <dbReference type="EMBL" id="CAF1562633.1"/>
    </source>
</evidence>
<dbReference type="Proteomes" id="UP000681722">
    <property type="component" value="Unassembled WGS sequence"/>
</dbReference>
<organism evidence="4 6">
    <name type="scientific">Didymodactylos carnosus</name>
    <dbReference type="NCBI Taxonomy" id="1234261"/>
    <lineage>
        <taxon>Eukaryota</taxon>
        <taxon>Metazoa</taxon>
        <taxon>Spiralia</taxon>
        <taxon>Gnathifera</taxon>
        <taxon>Rotifera</taxon>
        <taxon>Eurotatoria</taxon>
        <taxon>Bdelloidea</taxon>
        <taxon>Philodinida</taxon>
        <taxon>Philodinidae</taxon>
        <taxon>Didymodactylos</taxon>
    </lineage>
</organism>
<dbReference type="Pfam" id="PF00872">
    <property type="entry name" value="Transposase_mut"/>
    <property type="match status" value="1"/>
</dbReference>
<dbReference type="GO" id="GO:0004803">
    <property type="term" value="F:transposase activity"/>
    <property type="evidence" value="ECO:0007669"/>
    <property type="project" value="InterPro"/>
</dbReference>
<proteinExistence type="predicted"/>
<sequence length="126" mass="14696">MNDGSKGVTAAHQQEFPNARRLMCYAHVIGRCRAHRKVVPPDKWNDVEQNIWDLQLCSDDYVFNVAATLLLQKWNNNTDFHRFAACFKTEWIDSLCFWYEDAVFNNPSMNNGLESLNGELCYFLLK</sequence>
<evidence type="ECO:0000256" key="3">
    <source>
        <dbReference type="ARBA" id="ARBA00023172"/>
    </source>
</evidence>
<name>A0A815XUG0_9BILA</name>
<dbReference type="GO" id="GO:0003677">
    <property type="term" value="F:DNA binding"/>
    <property type="evidence" value="ECO:0007669"/>
    <property type="project" value="UniProtKB-KW"/>
</dbReference>
<keyword evidence="3" id="KW-0233">DNA recombination</keyword>
<evidence type="ECO:0000256" key="2">
    <source>
        <dbReference type="ARBA" id="ARBA00023125"/>
    </source>
</evidence>
<evidence type="ECO:0000313" key="6">
    <source>
        <dbReference type="Proteomes" id="UP000663829"/>
    </source>
</evidence>
<keyword evidence="6" id="KW-1185">Reference proteome</keyword>
<keyword evidence="2" id="KW-0238">DNA-binding</keyword>
<gene>
    <name evidence="4" type="ORF">GPM918_LOCUS39861</name>
    <name evidence="5" type="ORF">SRO942_LOCUS40765</name>
</gene>
<dbReference type="AlphaFoldDB" id="A0A815XUG0"/>
<protein>
    <recommendedName>
        <fullName evidence="7">Transposase</fullName>
    </recommendedName>
</protein>
<dbReference type="EMBL" id="CAJOBC010094339">
    <property type="protein sequence ID" value="CAF4424166.1"/>
    <property type="molecule type" value="Genomic_DNA"/>
</dbReference>
<evidence type="ECO:0000313" key="5">
    <source>
        <dbReference type="EMBL" id="CAF4424166.1"/>
    </source>
</evidence>
<reference evidence="4" key="1">
    <citation type="submission" date="2021-02" db="EMBL/GenBank/DDBJ databases">
        <authorList>
            <person name="Nowell W R."/>
        </authorList>
    </citation>
    <scope>NUCLEOTIDE SEQUENCE</scope>
</reference>
<evidence type="ECO:0008006" key="7">
    <source>
        <dbReference type="Google" id="ProtNLM"/>
    </source>
</evidence>
<accession>A0A815XUG0</accession>
<dbReference type="InterPro" id="IPR001207">
    <property type="entry name" value="Transposase_mutator"/>
</dbReference>
<keyword evidence="1" id="KW-0815">Transposition</keyword>
<dbReference type="GO" id="GO:0006313">
    <property type="term" value="P:DNA transposition"/>
    <property type="evidence" value="ECO:0007669"/>
    <property type="project" value="InterPro"/>
</dbReference>
<comment type="caution">
    <text evidence="4">The sequence shown here is derived from an EMBL/GenBank/DDBJ whole genome shotgun (WGS) entry which is preliminary data.</text>
</comment>
<dbReference type="EMBL" id="CAJNOQ010028579">
    <property type="protein sequence ID" value="CAF1562633.1"/>
    <property type="molecule type" value="Genomic_DNA"/>
</dbReference>
<dbReference type="OrthoDB" id="119028at2759"/>
<evidence type="ECO:0000256" key="1">
    <source>
        <dbReference type="ARBA" id="ARBA00022578"/>
    </source>
</evidence>